<dbReference type="CDD" id="cd07890">
    <property type="entry name" value="CYTH-like_AC_IV-like"/>
    <property type="match status" value="1"/>
</dbReference>
<feature type="non-terminal residue" evidence="2">
    <location>
        <position position="170"/>
    </location>
</feature>
<protein>
    <submittedName>
        <fullName evidence="2">Class IV adenylate cyclase</fullName>
    </submittedName>
</protein>
<proteinExistence type="predicted"/>
<dbReference type="PANTHER" id="PTHR21028:SF2">
    <property type="entry name" value="CYTH DOMAIN-CONTAINING PROTEIN"/>
    <property type="match status" value="1"/>
</dbReference>
<dbReference type="SMART" id="SM01118">
    <property type="entry name" value="CYTH"/>
    <property type="match status" value="1"/>
</dbReference>
<reference evidence="2 3" key="1">
    <citation type="submission" date="2019-03" db="EMBL/GenBank/DDBJ databases">
        <title>Metabolic potential of uncultured bacteria and archaea associated with petroleum seepage in deep-sea sediments.</title>
        <authorList>
            <person name="Dong X."/>
            <person name="Hubert C."/>
        </authorList>
    </citation>
    <scope>NUCLEOTIDE SEQUENCE [LARGE SCALE GENOMIC DNA]</scope>
    <source>
        <strain evidence="2">E29_bin28</strain>
    </source>
</reference>
<feature type="domain" description="CYTH" evidence="1">
    <location>
        <begin position="1"/>
        <end position="166"/>
    </location>
</feature>
<dbReference type="AlphaFoldDB" id="A0A523YLJ1"/>
<dbReference type="EMBL" id="SOIJ01000214">
    <property type="protein sequence ID" value="TET92410.1"/>
    <property type="molecule type" value="Genomic_DNA"/>
</dbReference>
<evidence type="ECO:0000313" key="3">
    <source>
        <dbReference type="Proteomes" id="UP000316925"/>
    </source>
</evidence>
<sequence>MLEVEIKAKIEIEPMEKRLGELGAEFINRTHQKDVYFRHPCHDFKKSDEALRMRKVEDNYFLTYKGEKLDPETKTRKEIQIRVEKGAFNLLKSLGFSPIREVEKWRSFYQWEDLKIYLDEVKGLGNFMELEGTSWKHKEKMFELLQKLGIEKRKLTRKSYLELLESQVEK</sequence>
<accession>A0A523YLJ1</accession>
<dbReference type="NCBIfam" id="TIGR00318">
    <property type="entry name" value="cyaB"/>
    <property type="match status" value="1"/>
</dbReference>
<organism evidence="2 3">
    <name type="scientific">Aerophobetes bacterium</name>
    <dbReference type="NCBI Taxonomy" id="2030807"/>
    <lineage>
        <taxon>Bacteria</taxon>
        <taxon>Candidatus Aerophobota</taxon>
    </lineage>
</organism>
<dbReference type="PANTHER" id="PTHR21028">
    <property type="entry name" value="SI:CH211-156B7.4"/>
    <property type="match status" value="1"/>
</dbReference>
<evidence type="ECO:0000313" key="2">
    <source>
        <dbReference type="EMBL" id="TET92410.1"/>
    </source>
</evidence>
<comment type="caution">
    <text evidence="2">The sequence shown here is derived from an EMBL/GenBank/DDBJ whole genome shotgun (WGS) entry which is preliminary data.</text>
</comment>
<dbReference type="InterPro" id="IPR033469">
    <property type="entry name" value="CYTH-like_dom_sf"/>
</dbReference>
<dbReference type="Pfam" id="PF01928">
    <property type="entry name" value="CYTH"/>
    <property type="match status" value="1"/>
</dbReference>
<dbReference type="Gene3D" id="2.40.320.10">
    <property type="entry name" value="Hypothetical Protein Pfu-838710-001"/>
    <property type="match status" value="1"/>
</dbReference>
<dbReference type="Proteomes" id="UP000316925">
    <property type="component" value="Unassembled WGS sequence"/>
</dbReference>
<dbReference type="InterPro" id="IPR008173">
    <property type="entry name" value="Adenylyl_cyclase_CyaB"/>
</dbReference>
<name>A0A523YLJ1_UNCAE</name>
<dbReference type="SUPFAM" id="SSF55154">
    <property type="entry name" value="CYTH-like phosphatases"/>
    <property type="match status" value="1"/>
</dbReference>
<evidence type="ECO:0000259" key="1">
    <source>
        <dbReference type="PROSITE" id="PS51707"/>
    </source>
</evidence>
<dbReference type="InterPro" id="IPR023577">
    <property type="entry name" value="CYTH_domain"/>
</dbReference>
<gene>
    <name evidence="2" type="primary">cyaB</name>
    <name evidence="2" type="ORF">E3J33_03815</name>
</gene>
<dbReference type="PROSITE" id="PS51707">
    <property type="entry name" value="CYTH"/>
    <property type="match status" value="1"/>
</dbReference>